<evidence type="ECO:0000256" key="4">
    <source>
        <dbReference type="ARBA" id="ARBA00035242"/>
    </source>
</evidence>
<dbReference type="PIRSF" id="PIRSF002158">
    <property type="entry name" value="Ribosomal_L2"/>
    <property type="match status" value="1"/>
</dbReference>
<dbReference type="FunFam" id="2.30.30.30:FF:000001">
    <property type="entry name" value="50S ribosomal protein L2"/>
    <property type="match status" value="1"/>
</dbReference>
<dbReference type="SMART" id="SM01383">
    <property type="entry name" value="Ribosomal_L2"/>
    <property type="match status" value="1"/>
</dbReference>
<keyword evidence="2 5" id="KW-0689">Ribosomal protein</keyword>
<comment type="subunit">
    <text evidence="5">Part of the 50S ribosomal subunit. Forms a bridge to the 30S subunit in the 70S ribosome.</text>
</comment>
<dbReference type="EMBL" id="MGAI01000013">
    <property type="protein sequence ID" value="OGK45216.1"/>
    <property type="molecule type" value="Genomic_DNA"/>
</dbReference>
<dbReference type="Pfam" id="PF00181">
    <property type="entry name" value="Ribosomal_L2_N"/>
    <property type="match status" value="1"/>
</dbReference>
<dbReference type="PANTHER" id="PTHR13691">
    <property type="entry name" value="RIBOSOMAL PROTEIN L2"/>
    <property type="match status" value="1"/>
</dbReference>
<dbReference type="SUPFAM" id="SSF50104">
    <property type="entry name" value="Translation proteins SH3-like domain"/>
    <property type="match status" value="1"/>
</dbReference>
<dbReference type="GO" id="GO:0016740">
    <property type="term" value="F:transferase activity"/>
    <property type="evidence" value="ECO:0007669"/>
    <property type="project" value="InterPro"/>
</dbReference>
<dbReference type="Gene3D" id="4.10.950.10">
    <property type="entry name" value="Ribosomal protein L2, domain 3"/>
    <property type="match status" value="1"/>
</dbReference>
<dbReference type="Gene3D" id="2.40.50.140">
    <property type="entry name" value="Nucleic acid-binding proteins"/>
    <property type="match status" value="1"/>
</dbReference>
<dbReference type="InterPro" id="IPR008991">
    <property type="entry name" value="Translation_prot_SH3-like_sf"/>
</dbReference>
<feature type="compositionally biased region" description="Basic residues" evidence="6">
    <location>
        <begin position="239"/>
        <end position="259"/>
    </location>
</feature>
<dbReference type="GO" id="GO:0019843">
    <property type="term" value="F:rRNA binding"/>
    <property type="evidence" value="ECO:0007669"/>
    <property type="project" value="UniProtKB-UniRule"/>
</dbReference>
<feature type="region of interest" description="Disordered" evidence="6">
    <location>
        <begin position="201"/>
        <end position="259"/>
    </location>
</feature>
<keyword evidence="5" id="KW-0699">rRNA-binding</keyword>
<dbReference type="GO" id="GO:0015934">
    <property type="term" value="C:large ribosomal subunit"/>
    <property type="evidence" value="ECO:0007669"/>
    <property type="project" value="InterPro"/>
</dbReference>
<dbReference type="InterPro" id="IPR014722">
    <property type="entry name" value="Rib_uL2_dom2"/>
</dbReference>
<dbReference type="NCBIfam" id="TIGR01171">
    <property type="entry name" value="rplB_bact"/>
    <property type="match status" value="1"/>
</dbReference>
<dbReference type="Gene3D" id="2.30.30.30">
    <property type="match status" value="1"/>
</dbReference>
<dbReference type="SMART" id="SM01382">
    <property type="entry name" value="Ribosomal_L2_C"/>
    <property type="match status" value="1"/>
</dbReference>
<proteinExistence type="inferred from homology"/>
<evidence type="ECO:0000256" key="6">
    <source>
        <dbReference type="SAM" id="MobiDB-lite"/>
    </source>
</evidence>
<dbReference type="AlphaFoldDB" id="A0A1F7IPD3"/>
<evidence type="ECO:0000313" key="9">
    <source>
        <dbReference type="EMBL" id="OGK45216.1"/>
    </source>
</evidence>
<gene>
    <name evidence="5" type="primary">rplB</name>
    <name evidence="9" type="ORF">A3B40_03160</name>
</gene>
<feature type="domain" description="Large ribosomal subunit protein uL2 RNA-binding" evidence="8">
    <location>
        <begin position="27"/>
        <end position="103"/>
    </location>
</feature>
<comment type="function">
    <text evidence="5">One of the primary rRNA binding proteins. Required for association of the 30S and 50S subunits to form the 70S ribosome, for tRNA binding and peptide bond formation. It has been suggested to have peptidyltransferase activity; this is somewhat controversial. Makes several contacts with the 16S rRNA in the 70S ribosome.</text>
</comment>
<evidence type="ECO:0000313" key="10">
    <source>
        <dbReference type="Proteomes" id="UP000178040"/>
    </source>
</evidence>
<dbReference type="GO" id="GO:0003735">
    <property type="term" value="F:structural constituent of ribosome"/>
    <property type="evidence" value="ECO:0007669"/>
    <property type="project" value="InterPro"/>
</dbReference>
<keyword evidence="5" id="KW-0694">RNA-binding</keyword>
<dbReference type="InterPro" id="IPR012340">
    <property type="entry name" value="NA-bd_OB-fold"/>
</dbReference>
<evidence type="ECO:0000256" key="5">
    <source>
        <dbReference type="HAMAP-Rule" id="MF_01320"/>
    </source>
</evidence>
<dbReference type="PANTHER" id="PTHR13691:SF5">
    <property type="entry name" value="LARGE RIBOSOMAL SUBUNIT PROTEIN UL2M"/>
    <property type="match status" value="1"/>
</dbReference>
<dbReference type="Proteomes" id="UP000178040">
    <property type="component" value="Unassembled WGS sequence"/>
</dbReference>
<comment type="caution">
    <text evidence="9">The sequence shown here is derived from an EMBL/GenBank/DDBJ whole genome shotgun (WGS) entry which is preliminary data.</text>
</comment>
<organism evidence="9 10">
    <name type="scientific">Candidatus Roizmanbacteria bacterium RIFCSPLOWO2_01_FULL_37_16</name>
    <dbReference type="NCBI Taxonomy" id="1802058"/>
    <lineage>
        <taxon>Bacteria</taxon>
        <taxon>Candidatus Roizmaniibacteriota</taxon>
    </lineage>
</organism>
<dbReference type="SUPFAM" id="SSF50249">
    <property type="entry name" value="Nucleic acid-binding proteins"/>
    <property type="match status" value="1"/>
</dbReference>
<dbReference type="Pfam" id="PF03947">
    <property type="entry name" value="Ribosomal_L2_C"/>
    <property type="match status" value="1"/>
</dbReference>
<evidence type="ECO:0000259" key="7">
    <source>
        <dbReference type="SMART" id="SM01382"/>
    </source>
</evidence>
<feature type="domain" description="Large ribosomal subunit protein uL2 C-terminal" evidence="7">
    <location>
        <begin position="109"/>
        <end position="237"/>
    </location>
</feature>
<accession>A0A1F7IPD3</accession>
<evidence type="ECO:0000256" key="3">
    <source>
        <dbReference type="ARBA" id="ARBA00023274"/>
    </source>
</evidence>
<dbReference type="HAMAP" id="MF_01320_B">
    <property type="entry name" value="Ribosomal_uL2_B"/>
    <property type="match status" value="1"/>
</dbReference>
<reference evidence="9 10" key="1">
    <citation type="journal article" date="2016" name="Nat. Commun.">
        <title>Thousands of microbial genomes shed light on interconnected biogeochemical processes in an aquifer system.</title>
        <authorList>
            <person name="Anantharaman K."/>
            <person name="Brown C.T."/>
            <person name="Hug L.A."/>
            <person name="Sharon I."/>
            <person name="Castelle C.J."/>
            <person name="Probst A.J."/>
            <person name="Thomas B.C."/>
            <person name="Singh A."/>
            <person name="Wilkins M.J."/>
            <person name="Karaoz U."/>
            <person name="Brodie E.L."/>
            <person name="Williams K.H."/>
            <person name="Hubbard S.S."/>
            <person name="Banfield J.F."/>
        </authorList>
    </citation>
    <scope>NUCLEOTIDE SEQUENCE [LARGE SCALE GENOMIC DNA]</scope>
</reference>
<sequence length="259" mass="29280">MKKENKQKQIIVSSEKNLKVILKKHSGRDSSGKISVRHQGGRQKRYYRIIDFKRDKRDMEGKVERFEYDPNRNVEIALVVYSDGEKRYILRPKGLGLRDIIIASEKAEIKIGNALALKNIPLGIQVHNIELYPGKGGQLMRSAGTQAVVVAKEDRYVQLKVPSGEIRRIFANCFATVGQLGNVDYKDRVIGKAGRNILRGKRPTVRGTAQNPRSHPHGGGEGKVGEGMHPKTPWGLPARGKKTRKKNKWSNKFIVKRRK</sequence>
<dbReference type="InterPro" id="IPR005880">
    <property type="entry name" value="Ribosomal_uL2_bac/org-type"/>
</dbReference>
<keyword evidence="3 5" id="KW-0687">Ribonucleoprotein</keyword>
<comment type="similarity">
    <text evidence="1 5">Belongs to the universal ribosomal protein uL2 family.</text>
</comment>
<dbReference type="InterPro" id="IPR002171">
    <property type="entry name" value="Ribosomal_uL2"/>
</dbReference>
<dbReference type="FunFam" id="4.10.950.10:FF:000001">
    <property type="entry name" value="50S ribosomal protein L2"/>
    <property type="match status" value="1"/>
</dbReference>
<dbReference type="InterPro" id="IPR014726">
    <property type="entry name" value="Ribosomal_uL2_dom3"/>
</dbReference>
<evidence type="ECO:0000256" key="2">
    <source>
        <dbReference type="ARBA" id="ARBA00022980"/>
    </source>
</evidence>
<evidence type="ECO:0000256" key="1">
    <source>
        <dbReference type="ARBA" id="ARBA00005636"/>
    </source>
</evidence>
<evidence type="ECO:0000259" key="8">
    <source>
        <dbReference type="SMART" id="SM01383"/>
    </source>
</evidence>
<dbReference type="GO" id="GO:0002181">
    <property type="term" value="P:cytoplasmic translation"/>
    <property type="evidence" value="ECO:0007669"/>
    <property type="project" value="TreeGrafter"/>
</dbReference>
<protein>
    <recommendedName>
        <fullName evidence="4 5">Large ribosomal subunit protein uL2</fullName>
    </recommendedName>
</protein>
<feature type="compositionally biased region" description="Basic and acidic residues" evidence="6">
    <location>
        <begin position="218"/>
        <end position="229"/>
    </location>
</feature>
<dbReference type="InterPro" id="IPR022669">
    <property type="entry name" value="Ribosomal_uL2_C"/>
</dbReference>
<dbReference type="InterPro" id="IPR022666">
    <property type="entry name" value="Ribosomal_uL2_RNA-bd_dom"/>
</dbReference>
<name>A0A1F7IPD3_9BACT</name>